<proteinExistence type="predicted"/>
<evidence type="ECO:0000313" key="2">
    <source>
        <dbReference type="Proteomes" id="UP000467841"/>
    </source>
</evidence>
<protein>
    <submittedName>
        <fullName evidence="1">Uncharacterized protein</fullName>
    </submittedName>
</protein>
<gene>
    <name evidence="1" type="ORF">MERR_LOCUS33106</name>
</gene>
<evidence type="ECO:0000313" key="1">
    <source>
        <dbReference type="EMBL" id="CAA7045871.1"/>
    </source>
</evidence>
<accession>A0A6D2JY78</accession>
<name>A0A6D2JY78_9BRAS</name>
<reference evidence="1" key="1">
    <citation type="submission" date="2020-01" db="EMBL/GenBank/DDBJ databases">
        <authorList>
            <person name="Mishra B."/>
        </authorList>
    </citation>
    <scope>NUCLEOTIDE SEQUENCE [LARGE SCALE GENOMIC DNA]</scope>
</reference>
<dbReference type="EMBL" id="CACVBM020001331">
    <property type="protein sequence ID" value="CAA7045871.1"/>
    <property type="molecule type" value="Genomic_DNA"/>
</dbReference>
<dbReference type="Proteomes" id="UP000467841">
    <property type="component" value="Unassembled WGS sequence"/>
</dbReference>
<organism evidence="1 2">
    <name type="scientific">Microthlaspi erraticum</name>
    <dbReference type="NCBI Taxonomy" id="1685480"/>
    <lineage>
        <taxon>Eukaryota</taxon>
        <taxon>Viridiplantae</taxon>
        <taxon>Streptophyta</taxon>
        <taxon>Embryophyta</taxon>
        <taxon>Tracheophyta</taxon>
        <taxon>Spermatophyta</taxon>
        <taxon>Magnoliopsida</taxon>
        <taxon>eudicotyledons</taxon>
        <taxon>Gunneridae</taxon>
        <taxon>Pentapetalae</taxon>
        <taxon>rosids</taxon>
        <taxon>malvids</taxon>
        <taxon>Brassicales</taxon>
        <taxon>Brassicaceae</taxon>
        <taxon>Coluteocarpeae</taxon>
        <taxon>Microthlaspi</taxon>
    </lineage>
</organism>
<sequence length="191" mass="21359">MHVDMDMVLNNYTITHPSDLKSKTDSDSGLLLRSRPNLPPIGFLILFSFNFRSLSHSPFPCLDDDYLVVRVWLDLSRFDSADVGSYFLSADLQSDHRGIKAAPNEDRRVGSILVDHDYMRRNHLGRDGALAWQASLVPSNMRLASSTKTAKAHAKPEIAMPLQSIAKEPEVSLAEGVECLLSLCFGSQERW</sequence>
<comment type="caution">
    <text evidence="1">The sequence shown here is derived from an EMBL/GenBank/DDBJ whole genome shotgun (WGS) entry which is preliminary data.</text>
</comment>
<dbReference type="AlphaFoldDB" id="A0A6D2JY78"/>
<keyword evidence="2" id="KW-1185">Reference proteome</keyword>